<feature type="transmembrane region" description="Helical" evidence="1">
    <location>
        <begin position="259"/>
        <end position="279"/>
    </location>
</feature>
<proteinExistence type="predicted"/>
<gene>
    <name evidence="2" type="ordered locus">Arcve_0635</name>
</gene>
<evidence type="ECO:0000256" key="1">
    <source>
        <dbReference type="SAM" id="Phobius"/>
    </source>
</evidence>
<dbReference type="GeneID" id="10393732"/>
<dbReference type="AlphaFoldDB" id="F2KQU4"/>
<sequence length="280" mass="32657">MEITQADESFNEFKFGKFKVEDESRIKLDAEFSGELFYDLIPALQIEITKAEVLLKECNLQAEVISREESEIIKEVSKLSDMAKKSSEVSELESVLSEVSTIHVDFFRKFMHFKDISEELFSSITKLEVISRSADLFMEKTSELKEFFERLRYFESKFEQTLNGIRDLFTLISLRLDTLRNRENLDLQRRTASLQAAAAIIEFVAIFYYTLKTWDYFTPLENVPTSISFLLLLVFTTSVVAFTEVFGEWIRERRISKRFVVMAAVIVAVTFLMYCIPNIF</sequence>
<dbReference type="EMBL" id="CP002588">
    <property type="protein sequence ID" value="AEA46656.1"/>
    <property type="molecule type" value="Genomic_DNA"/>
</dbReference>
<protein>
    <submittedName>
        <fullName evidence="2">Uncharacterized protein</fullName>
    </submittedName>
</protein>
<feature type="transmembrane region" description="Helical" evidence="1">
    <location>
        <begin position="223"/>
        <end position="247"/>
    </location>
</feature>
<dbReference type="eggNOG" id="arCOG10397">
    <property type="taxonomic scope" value="Archaea"/>
</dbReference>
<evidence type="ECO:0000313" key="3">
    <source>
        <dbReference type="Proteomes" id="UP000008136"/>
    </source>
</evidence>
<dbReference type="OrthoDB" id="51670at2157"/>
<keyword evidence="3" id="KW-1185">Reference proteome</keyword>
<dbReference type="RefSeq" id="WP_013683330.1">
    <property type="nucleotide sequence ID" value="NC_015320.1"/>
</dbReference>
<dbReference type="Proteomes" id="UP000008136">
    <property type="component" value="Chromosome"/>
</dbReference>
<name>F2KQU4_ARCVS</name>
<dbReference type="KEGG" id="ave:Arcve_0635"/>
<accession>F2KQU4</accession>
<organism evidence="2 3">
    <name type="scientific">Archaeoglobus veneficus (strain DSM 11195 / SNP6)</name>
    <dbReference type="NCBI Taxonomy" id="693661"/>
    <lineage>
        <taxon>Archaea</taxon>
        <taxon>Methanobacteriati</taxon>
        <taxon>Methanobacteriota</taxon>
        <taxon>Archaeoglobi</taxon>
        <taxon>Archaeoglobales</taxon>
        <taxon>Archaeoglobaceae</taxon>
        <taxon>Archaeoglobus</taxon>
    </lineage>
</organism>
<keyword evidence="1" id="KW-0812">Transmembrane</keyword>
<evidence type="ECO:0000313" key="2">
    <source>
        <dbReference type="EMBL" id="AEA46656.1"/>
    </source>
</evidence>
<dbReference type="HOGENOM" id="CLU_069529_0_0_2"/>
<feature type="transmembrane region" description="Helical" evidence="1">
    <location>
        <begin position="192"/>
        <end position="211"/>
    </location>
</feature>
<keyword evidence="1" id="KW-0472">Membrane</keyword>
<keyword evidence="1" id="KW-1133">Transmembrane helix</keyword>
<reference evidence="2 3" key="1">
    <citation type="submission" date="2011-03" db="EMBL/GenBank/DDBJ databases">
        <title>The complete genome of Archaeoglobus veneficus SNP6.</title>
        <authorList>
            <consortium name="US DOE Joint Genome Institute (JGI-PGF)"/>
            <person name="Lucas S."/>
            <person name="Copeland A."/>
            <person name="Lapidus A."/>
            <person name="Bruce D."/>
            <person name="Goodwin L."/>
            <person name="Pitluck S."/>
            <person name="Kyrpides N."/>
            <person name="Mavromatis K."/>
            <person name="Pagani I."/>
            <person name="Ivanova N."/>
            <person name="Mikhailova N."/>
            <person name="Lu M."/>
            <person name="Detter J.C."/>
            <person name="Tapia R."/>
            <person name="Han C."/>
            <person name="Land M."/>
            <person name="Hauser L."/>
            <person name="Markowitz V."/>
            <person name="Cheng J.-F."/>
            <person name="Hugenholtz P."/>
            <person name="Woyke T."/>
            <person name="Wu D."/>
            <person name="Spring S."/>
            <person name="Brambilla E."/>
            <person name="Klenk H.-P."/>
            <person name="Eisen J.A."/>
        </authorList>
    </citation>
    <scope>NUCLEOTIDE SEQUENCE [LARGE SCALE GENOMIC DNA]</scope>
    <source>
        <strain evidence="3">SNP6</strain>
    </source>
</reference>